<feature type="compositionally biased region" description="Polar residues" evidence="1">
    <location>
        <begin position="46"/>
        <end position="58"/>
    </location>
</feature>
<comment type="caution">
    <text evidence="2">The sequence shown here is derived from an EMBL/GenBank/DDBJ whole genome shotgun (WGS) entry which is preliminary data.</text>
</comment>
<keyword evidence="3" id="KW-1185">Reference proteome</keyword>
<dbReference type="Proteomes" id="UP001597212">
    <property type="component" value="Unassembled WGS sequence"/>
</dbReference>
<reference evidence="3" key="1">
    <citation type="journal article" date="2019" name="Int. J. Syst. Evol. Microbiol.">
        <title>The Global Catalogue of Microorganisms (GCM) 10K type strain sequencing project: providing services to taxonomists for standard genome sequencing and annotation.</title>
        <authorList>
            <consortium name="The Broad Institute Genomics Platform"/>
            <consortium name="The Broad Institute Genome Sequencing Center for Infectious Disease"/>
            <person name="Wu L."/>
            <person name="Ma J."/>
        </authorList>
    </citation>
    <scope>NUCLEOTIDE SEQUENCE [LARGE SCALE GENOMIC DNA]</scope>
    <source>
        <strain evidence="3">CCM 8912</strain>
    </source>
</reference>
<proteinExistence type="predicted"/>
<dbReference type="Pfam" id="PF06810">
    <property type="entry name" value="Phage_scaffold"/>
    <property type="match status" value="1"/>
</dbReference>
<sequence length="194" mass="20950">MNTEELKSLGLTEEQIKGVMAAHGKVVNPLKEQVNTLTSERDSAKEQLTTVSGQLDTLQKNHKSDKDLQAELEKAKQENAEAQKKAAEQLNQVRLDSATKLALTQAGALNVKAVEALLDKDSLKLDDKGKLNGLDEQLKTLQSADDSKMLFKAAAPTEPTKPNTPKITTPGNPDPNPTGDTTIVDKIAARLSDK</sequence>
<feature type="region of interest" description="Disordered" evidence="1">
    <location>
        <begin position="153"/>
        <end position="183"/>
    </location>
</feature>
<dbReference type="InterPro" id="IPR009636">
    <property type="entry name" value="SCAF"/>
</dbReference>
<accession>A0ABW4CYN8</accession>
<evidence type="ECO:0000256" key="1">
    <source>
        <dbReference type="SAM" id="MobiDB-lite"/>
    </source>
</evidence>
<evidence type="ECO:0000313" key="2">
    <source>
        <dbReference type="EMBL" id="MFD1441203.1"/>
    </source>
</evidence>
<protein>
    <submittedName>
        <fullName evidence="2">Phage scaffolding protein</fullName>
    </submittedName>
</protein>
<gene>
    <name evidence="2" type="ORF">ACFQ5K_07435</name>
</gene>
<feature type="compositionally biased region" description="Low complexity" evidence="1">
    <location>
        <begin position="153"/>
        <end position="182"/>
    </location>
</feature>
<dbReference type="EMBL" id="JBHTOK010000063">
    <property type="protein sequence ID" value="MFD1441203.1"/>
    <property type="molecule type" value="Genomic_DNA"/>
</dbReference>
<organism evidence="2 3">
    <name type="scientific">Lacticaseibacillus hegangensis</name>
    <dbReference type="NCBI Taxonomy" id="2486010"/>
    <lineage>
        <taxon>Bacteria</taxon>
        <taxon>Bacillati</taxon>
        <taxon>Bacillota</taxon>
        <taxon>Bacilli</taxon>
        <taxon>Lactobacillales</taxon>
        <taxon>Lactobacillaceae</taxon>
        <taxon>Lacticaseibacillus</taxon>
    </lineage>
</organism>
<dbReference type="RefSeq" id="WP_125754717.1">
    <property type="nucleotide sequence ID" value="NZ_JBHTOK010000063.1"/>
</dbReference>
<evidence type="ECO:0000313" key="3">
    <source>
        <dbReference type="Proteomes" id="UP001597212"/>
    </source>
</evidence>
<feature type="region of interest" description="Disordered" evidence="1">
    <location>
        <begin position="37"/>
        <end position="64"/>
    </location>
</feature>
<name>A0ABW4CYN8_9LACO</name>